<dbReference type="EMBL" id="SGIS01000023">
    <property type="protein sequence ID" value="RZF63612.1"/>
    <property type="molecule type" value="Genomic_DNA"/>
</dbReference>
<comment type="caution">
    <text evidence="3">The sequence shown here is derived from an EMBL/GenBank/DDBJ whole genome shotgun (WGS) entry which is preliminary data.</text>
</comment>
<dbReference type="PANTHER" id="PTHR31793">
    <property type="entry name" value="4-HYDROXYBENZOYL-COA THIOESTERASE FAMILY MEMBER"/>
    <property type="match status" value="1"/>
</dbReference>
<dbReference type="OrthoDB" id="9799036at2"/>
<sequence length="147" mass="16755">MTDRVNPSVRSDYIAFQQHSTRWWDNDSYRHVNNAVYYSFFDSAVNQILIEAGVLNIDTSPVIGLVVETNCRYYAPIAFPDTIHTGVRVSKIGTSSVHYEIGLFRNDSDHASADGFFVHVYVDRMTNKPQPIPDDTRKLLETLRAGR</sequence>
<protein>
    <submittedName>
        <fullName evidence="3">Acyl-CoA thioesterase</fullName>
    </submittedName>
</protein>
<accession>A0A4Q6Y0C1</accession>
<organism evidence="3 4">
    <name type="scientific">Sphingomonas populi</name>
    <dbReference type="NCBI Taxonomy" id="2484750"/>
    <lineage>
        <taxon>Bacteria</taxon>
        <taxon>Pseudomonadati</taxon>
        <taxon>Pseudomonadota</taxon>
        <taxon>Alphaproteobacteria</taxon>
        <taxon>Sphingomonadales</taxon>
        <taxon>Sphingomonadaceae</taxon>
        <taxon>Sphingomonas</taxon>
    </lineage>
</organism>
<dbReference type="SUPFAM" id="SSF54637">
    <property type="entry name" value="Thioesterase/thiol ester dehydrase-isomerase"/>
    <property type="match status" value="1"/>
</dbReference>
<evidence type="ECO:0000313" key="4">
    <source>
        <dbReference type="Proteomes" id="UP000292085"/>
    </source>
</evidence>
<dbReference type="InterPro" id="IPR050563">
    <property type="entry name" value="4-hydroxybenzoyl-CoA_TE"/>
</dbReference>
<dbReference type="PANTHER" id="PTHR31793:SF27">
    <property type="entry name" value="NOVEL THIOESTERASE SUPERFAMILY DOMAIN AND SAPOSIN A-TYPE DOMAIN CONTAINING PROTEIN (0610012H03RIK)"/>
    <property type="match status" value="1"/>
</dbReference>
<dbReference type="Pfam" id="PF13279">
    <property type="entry name" value="4HBT_2"/>
    <property type="match status" value="1"/>
</dbReference>
<dbReference type="Gene3D" id="3.10.129.10">
    <property type="entry name" value="Hotdog Thioesterase"/>
    <property type="match status" value="1"/>
</dbReference>
<dbReference type="InterPro" id="IPR029069">
    <property type="entry name" value="HotDog_dom_sf"/>
</dbReference>
<dbReference type="GO" id="GO:0047617">
    <property type="term" value="F:fatty acyl-CoA hydrolase activity"/>
    <property type="evidence" value="ECO:0007669"/>
    <property type="project" value="TreeGrafter"/>
</dbReference>
<proteinExistence type="inferred from homology"/>
<dbReference type="Proteomes" id="UP000292085">
    <property type="component" value="Unassembled WGS sequence"/>
</dbReference>
<dbReference type="AlphaFoldDB" id="A0A4Q6Y0C1"/>
<keyword evidence="2" id="KW-0378">Hydrolase</keyword>
<evidence type="ECO:0000313" key="3">
    <source>
        <dbReference type="EMBL" id="RZF63612.1"/>
    </source>
</evidence>
<reference evidence="3 4" key="1">
    <citation type="submission" date="2019-02" db="EMBL/GenBank/DDBJ databases">
        <authorList>
            <person name="Li Y."/>
        </authorList>
    </citation>
    <scope>NUCLEOTIDE SEQUENCE [LARGE SCALE GENOMIC DNA]</scope>
    <source>
        <strain evidence="3 4">3-7</strain>
    </source>
</reference>
<comment type="similarity">
    <text evidence="1">Belongs to the 4-hydroxybenzoyl-CoA thioesterase family.</text>
</comment>
<evidence type="ECO:0000256" key="2">
    <source>
        <dbReference type="ARBA" id="ARBA00022801"/>
    </source>
</evidence>
<evidence type="ECO:0000256" key="1">
    <source>
        <dbReference type="ARBA" id="ARBA00005953"/>
    </source>
</evidence>
<keyword evidence="4" id="KW-1185">Reference proteome</keyword>
<dbReference type="CDD" id="cd00586">
    <property type="entry name" value="4HBT"/>
    <property type="match status" value="1"/>
</dbReference>
<dbReference type="RefSeq" id="WP_130158859.1">
    <property type="nucleotide sequence ID" value="NZ_SGIS01000023.1"/>
</dbReference>
<name>A0A4Q6Y0C1_9SPHN</name>
<gene>
    <name evidence="3" type="ORF">EWE75_14850</name>
</gene>